<feature type="compositionally biased region" description="Basic and acidic residues" evidence="1">
    <location>
        <begin position="57"/>
        <end position="67"/>
    </location>
</feature>
<comment type="caution">
    <text evidence="2">The sequence shown here is derived from an EMBL/GenBank/DDBJ whole genome shotgun (WGS) entry which is preliminary data.</text>
</comment>
<dbReference type="AlphaFoldDB" id="A0AAV6M6U9"/>
<evidence type="ECO:0000313" key="2">
    <source>
        <dbReference type="EMBL" id="KAG6575666.1"/>
    </source>
</evidence>
<sequence>MLKKPDQCRSKGTGVEGCRVPIAGGTLRCRRPKSWSQQEAEAGRTKTPRRRSNPKLSEMECQAREATCRSSRRGCDDEQLNNVDSRGKTREGVDLRLK</sequence>
<dbReference type="EMBL" id="JAGKQH010000017">
    <property type="protein sequence ID" value="KAG6575666.1"/>
    <property type="molecule type" value="Genomic_DNA"/>
</dbReference>
<proteinExistence type="predicted"/>
<feature type="non-terminal residue" evidence="2">
    <location>
        <position position="1"/>
    </location>
</feature>
<keyword evidence="3" id="KW-1185">Reference proteome</keyword>
<reference evidence="2 3" key="1">
    <citation type="journal article" date="2021" name="Hortic Res">
        <title>The domestication of Cucurbita argyrosperma as revealed by the genome of its wild relative.</title>
        <authorList>
            <person name="Barrera-Redondo J."/>
            <person name="Sanchez-de la Vega G."/>
            <person name="Aguirre-Liguori J.A."/>
            <person name="Castellanos-Morales G."/>
            <person name="Gutierrez-Guerrero Y.T."/>
            <person name="Aguirre-Dugua X."/>
            <person name="Aguirre-Planter E."/>
            <person name="Tenaillon M.I."/>
            <person name="Lira-Saade R."/>
            <person name="Eguiarte L.E."/>
        </authorList>
    </citation>
    <scope>NUCLEOTIDE SEQUENCE [LARGE SCALE GENOMIC DNA]</scope>
    <source>
        <strain evidence="2">JBR-2021</strain>
    </source>
</reference>
<dbReference type="Proteomes" id="UP000685013">
    <property type="component" value="Chromosome 17"/>
</dbReference>
<protein>
    <submittedName>
        <fullName evidence="2">Uncharacterized protein</fullName>
    </submittedName>
</protein>
<evidence type="ECO:0000313" key="3">
    <source>
        <dbReference type="Proteomes" id="UP000685013"/>
    </source>
</evidence>
<feature type="compositionally biased region" description="Basic and acidic residues" evidence="1">
    <location>
        <begin position="85"/>
        <end position="98"/>
    </location>
</feature>
<feature type="region of interest" description="Disordered" evidence="1">
    <location>
        <begin position="29"/>
        <end position="98"/>
    </location>
</feature>
<organism evidence="2 3">
    <name type="scientific">Cucurbita argyrosperma subsp. sororia</name>
    <dbReference type="NCBI Taxonomy" id="37648"/>
    <lineage>
        <taxon>Eukaryota</taxon>
        <taxon>Viridiplantae</taxon>
        <taxon>Streptophyta</taxon>
        <taxon>Embryophyta</taxon>
        <taxon>Tracheophyta</taxon>
        <taxon>Spermatophyta</taxon>
        <taxon>Magnoliopsida</taxon>
        <taxon>eudicotyledons</taxon>
        <taxon>Gunneridae</taxon>
        <taxon>Pentapetalae</taxon>
        <taxon>rosids</taxon>
        <taxon>fabids</taxon>
        <taxon>Cucurbitales</taxon>
        <taxon>Cucurbitaceae</taxon>
        <taxon>Cucurbiteae</taxon>
        <taxon>Cucurbita</taxon>
    </lineage>
</organism>
<accession>A0AAV6M6U9</accession>
<evidence type="ECO:0000256" key="1">
    <source>
        <dbReference type="SAM" id="MobiDB-lite"/>
    </source>
</evidence>
<name>A0AAV6M6U9_9ROSI</name>
<gene>
    <name evidence="2" type="ORF">SDJN03_26305</name>
</gene>